<protein>
    <submittedName>
        <fullName evidence="1">Uncharacterized protein</fullName>
    </submittedName>
</protein>
<feature type="non-terminal residue" evidence="1">
    <location>
        <position position="131"/>
    </location>
</feature>
<accession>X1IIR7</accession>
<proteinExistence type="predicted"/>
<name>X1IIR7_9ZZZZ</name>
<dbReference type="EMBL" id="BARU01043530">
    <property type="protein sequence ID" value="GAH82326.1"/>
    <property type="molecule type" value="Genomic_DNA"/>
</dbReference>
<comment type="caution">
    <text evidence="1">The sequence shown here is derived from an EMBL/GenBank/DDBJ whole genome shotgun (WGS) entry which is preliminary data.</text>
</comment>
<reference evidence="1" key="1">
    <citation type="journal article" date="2014" name="Front. Microbiol.">
        <title>High frequency of phylogenetically diverse reductive dehalogenase-homologous genes in deep subseafloor sedimentary metagenomes.</title>
        <authorList>
            <person name="Kawai M."/>
            <person name="Futagami T."/>
            <person name="Toyoda A."/>
            <person name="Takaki Y."/>
            <person name="Nishi S."/>
            <person name="Hori S."/>
            <person name="Arai W."/>
            <person name="Tsubouchi T."/>
            <person name="Morono Y."/>
            <person name="Uchiyama I."/>
            <person name="Ito T."/>
            <person name="Fujiyama A."/>
            <person name="Inagaki F."/>
            <person name="Takami H."/>
        </authorList>
    </citation>
    <scope>NUCLEOTIDE SEQUENCE</scope>
    <source>
        <strain evidence="1">Expedition CK06-06</strain>
    </source>
</reference>
<organism evidence="1">
    <name type="scientific">marine sediment metagenome</name>
    <dbReference type="NCBI Taxonomy" id="412755"/>
    <lineage>
        <taxon>unclassified sequences</taxon>
        <taxon>metagenomes</taxon>
        <taxon>ecological metagenomes</taxon>
    </lineage>
</organism>
<sequence length="131" mass="16120">MYNIYDLINFFKNNINVSTEIKEYIEASFENGQLKTIDLNSTPLIFKFKLLEEIKGKLLIKNEYFNYMLFLFLKEKLEYSEINNYENYGDFTIKAKKEIEKLKPFYDTWNNFEIFMFIYFNQTKGWDFKEY</sequence>
<gene>
    <name evidence="1" type="ORF">S03H2_66630</name>
</gene>
<evidence type="ECO:0000313" key="1">
    <source>
        <dbReference type="EMBL" id="GAH82326.1"/>
    </source>
</evidence>
<dbReference type="AlphaFoldDB" id="X1IIR7"/>